<feature type="compositionally biased region" description="Low complexity" evidence="2">
    <location>
        <begin position="173"/>
        <end position="189"/>
    </location>
</feature>
<name>A0ABT4B128_9ACTN</name>
<dbReference type="RefSeq" id="WP_267563726.1">
    <property type="nucleotide sequence ID" value="NZ_JAPNTZ010000005.1"/>
</dbReference>
<keyword evidence="1" id="KW-0808">Transferase</keyword>
<dbReference type="CDD" id="cd03801">
    <property type="entry name" value="GT4_PimA-like"/>
    <property type="match status" value="1"/>
</dbReference>
<gene>
    <name evidence="4" type="ORF">OWR29_16495</name>
</gene>
<organism evidence="4 5">
    <name type="scientific">Paractinoplanes pyxinae</name>
    <dbReference type="NCBI Taxonomy" id="2997416"/>
    <lineage>
        <taxon>Bacteria</taxon>
        <taxon>Bacillati</taxon>
        <taxon>Actinomycetota</taxon>
        <taxon>Actinomycetes</taxon>
        <taxon>Micromonosporales</taxon>
        <taxon>Micromonosporaceae</taxon>
        <taxon>Paractinoplanes</taxon>
    </lineage>
</organism>
<dbReference type="SUPFAM" id="SSF53756">
    <property type="entry name" value="UDP-Glycosyltransferase/glycogen phosphorylase"/>
    <property type="match status" value="1"/>
</dbReference>
<evidence type="ECO:0000313" key="5">
    <source>
        <dbReference type="Proteomes" id="UP001151002"/>
    </source>
</evidence>
<comment type="caution">
    <text evidence="4">The sequence shown here is derived from an EMBL/GenBank/DDBJ whole genome shotgun (WGS) entry which is preliminary data.</text>
</comment>
<evidence type="ECO:0000256" key="1">
    <source>
        <dbReference type="ARBA" id="ARBA00022679"/>
    </source>
</evidence>
<dbReference type="PANTHER" id="PTHR12526">
    <property type="entry name" value="GLYCOSYLTRANSFERASE"/>
    <property type="match status" value="1"/>
</dbReference>
<keyword evidence="5" id="KW-1185">Reference proteome</keyword>
<evidence type="ECO:0000313" key="4">
    <source>
        <dbReference type="EMBL" id="MCY1139600.1"/>
    </source>
</evidence>
<dbReference type="InterPro" id="IPR001296">
    <property type="entry name" value="Glyco_trans_1"/>
</dbReference>
<accession>A0ABT4B128</accession>
<evidence type="ECO:0000256" key="2">
    <source>
        <dbReference type="SAM" id="MobiDB-lite"/>
    </source>
</evidence>
<proteinExistence type="predicted"/>
<feature type="region of interest" description="Disordered" evidence="2">
    <location>
        <begin position="153"/>
        <end position="189"/>
    </location>
</feature>
<reference evidence="4" key="1">
    <citation type="submission" date="2022-11" db="EMBL/GenBank/DDBJ databases">
        <authorList>
            <person name="Somphong A."/>
            <person name="Phongsopitanun W."/>
        </authorList>
    </citation>
    <scope>NUCLEOTIDE SEQUENCE</scope>
    <source>
        <strain evidence="4">Pm04-4</strain>
    </source>
</reference>
<dbReference type="Proteomes" id="UP001151002">
    <property type="component" value="Unassembled WGS sequence"/>
</dbReference>
<sequence>MTSGPGPLWAVLPGGVDDPAAPSGGNRYDRAVLSLLPDVHEIAVPGSWPQPGPDARRALSTGLAEIPDKSDVLIDGLVGCGVPEILEPHAGRLRLMIVVHLPLSDETGLSPGVAADLRERERRALHLATVVIATSDAAAERVAALHGLPRPAAEHGSLPAAEHGSLPAAEHGPLPAAEHGPLPAAAAPHGTPRIAVAAPGVEPAELAEPRADGRRLLCVASVSPRKGQDLLVAALEEDLSSLDWECTYAGALVHPVPHRNHRTRFVGALPPAALDRAYGKSDLLILPSRAETYGMVVTEALARGLPVIATAVGGVPEALGAAPDGTLPGILIPPDDRPALTAAIRRWLTDDALRQRLRAAARARRETLPTWAGTARQLSAIRLGDPR</sequence>
<dbReference type="Pfam" id="PF00534">
    <property type="entry name" value="Glycos_transf_1"/>
    <property type="match status" value="1"/>
</dbReference>
<dbReference type="Gene3D" id="3.40.50.2000">
    <property type="entry name" value="Glycogen Phosphorylase B"/>
    <property type="match status" value="1"/>
</dbReference>
<feature type="domain" description="Glycosyl transferase family 1" evidence="3">
    <location>
        <begin position="212"/>
        <end position="363"/>
    </location>
</feature>
<evidence type="ECO:0000259" key="3">
    <source>
        <dbReference type="Pfam" id="PF00534"/>
    </source>
</evidence>
<dbReference type="EMBL" id="JAPNTZ010000005">
    <property type="protein sequence ID" value="MCY1139600.1"/>
    <property type="molecule type" value="Genomic_DNA"/>
</dbReference>
<protein>
    <submittedName>
        <fullName evidence="4">Glycosyltransferase family 4 protein</fullName>
    </submittedName>
</protein>